<keyword evidence="7 8" id="KW-0503">Monooxygenase</keyword>
<reference evidence="10" key="1">
    <citation type="submission" date="2015-02" db="EMBL/GenBank/DDBJ databases">
        <title>Genome sequencing for Strongylocentrotus purpuratus.</title>
        <authorList>
            <person name="Murali S."/>
            <person name="Liu Y."/>
            <person name="Vee V."/>
            <person name="English A."/>
            <person name="Wang M."/>
            <person name="Skinner E."/>
            <person name="Han Y."/>
            <person name="Muzny D.M."/>
            <person name="Worley K.C."/>
            <person name="Gibbs R.A."/>
        </authorList>
    </citation>
    <scope>NUCLEOTIDE SEQUENCE</scope>
</reference>
<dbReference type="EnsemblMetazoa" id="XM_790666">
    <property type="protein sequence ID" value="XP_795759"/>
    <property type="gene ID" value="LOC591085"/>
</dbReference>
<dbReference type="InterPro" id="IPR050346">
    <property type="entry name" value="FMO-like"/>
</dbReference>
<dbReference type="OMA" id="CFEKQSD"/>
<dbReference type="InParanoid" id="A0A7M7RGR5"/>
<dbReference type="Proteomes" id="UP000007110">
    <property type="component" value="Unassembled WGS sequence"/>
</dbReference>
<dbReference type="InterPro" id="IPR020946">
    <property type="entry name" value="Flavin_mOase-like"/>
</dbReference>
<keyword evidence="10" id="KW-1185">Reference proteome</keyword>
<evidence type="ECO:0000256" key="6">
    <source>
        <dbReference type="ARBA" id="ARBA00023002"/>
    </source>
</evidence>
<dbReference type="GO" id="GO:0050661">
    <property type="term" value="F:NADP binding"/>
    <property type="evidence" value="ECO:0007669"/>
    <property type="project" value="InterPro"/>
</dbReference>
<evidence type="ECO:0000313" key="9">
    <source>
        <dbReference type="EnsemblMetazoa" id="XP_795759"/>
    </source>
</evidence>
<evidence type="ECO:0000256" key="7">
    <source>
        <dbReference type="ARBA" id="ARBA00023033"/>
    </source>
</evidence>
<dbReference type="EC" id="1.-.-.-" evidence="8"/>
<evidence type="ECO:0000256" key="4">
    <source>
        <dbReference type="ARBA" id="ARBA00022827"/>
    </source>
</evidence>
<evidence type="ECO:0000256" key="2">
    <source>
        <dbReference type="ARBA" id="ARBA00009183"/>
    </source>
</evidence>
<dbReference type="AlphaFoldDB" id="A0A7M7RGR5"/>
<keyword evidence="3 8" id="KW-0285">Flavoprotein</keyword>
<name>A0A7M7RGR5_STRPU</name>
<evidence type="ECO:0000256" key="8">
    <source>
        <dbReference type="RuleBase" id="RU361177"/>
    </source>
</evidence>
<dbReference type="RefSeq" id="XP_795759.4">
    <property type="nucleotide sequence ID" value="XM_790666.5"/>
</dbReference>
<dbReference type="InterPro" id="IPR036188">
    <property type="entry name" value="FAD/NAD-bd_sf"/>
</dbReference>
<dbReference type="KEGG" id="spu:591085"/>
<dbReference type="PIRSF" id="PIRSF000332">
    <property type="entry name" value="FMO"/>
    <property type="match status" value="1"/>
</dbReference>
<dbReference type="Pfam" id="PF00743">
    <property type="entry name" value="FMO-like"/>
    <property type="match status" value="2"/>
</dbReference>
<organism evidence="9 10">
    <name type="scientific">Strongylocentrotus purpuratus</name>
    <name type="common">Purple sea urchin</name>
    <dbReference type="NCBI Taxonomy" id="7668"/>
    <lineage>
        <taxon>Eukaryota</taxon>
        <taxon>Metazoa</taxon>
        <taxon>Echinodermata</taxon>
        <taxon>Eleutherozoa</taxon>
        <taxon>Echinozoa</taxon>
        <taxon>Echinoidea</taxon>
        <taxon>Euechinoidea</taxon>
        <taxon>Echinacea</taxon>
        <taxon>Camarodonta</taxon>
        <taxon>Echinidea</taxon>
        <taxon>Strongylocentrotidae</taxon>
        <taxon>Strongylocentrotus</taxon>
    </lineage>
</organism>
<keyword evidence="6 8" id="KW-0560">Oxidoreductase</keyword>
<dbReference type="GO" id="GO:0004497">
    <property type="term" value="F:monooxygenase activity"/>
    <property type="evidence" value="ECO:0000318"/>
    <property type="project" value="GO_Central"/>
</dbReference>
<evidence type="ECO:0000313" key="10">
    <source>
        <dbReference type="Proteomes" id="UP000007110"/>
    </source>
</evidence>
<accession>A0A7M7RGR5</accession>
<reference evidence="9" key="2">
    <citation type="submission" date="2021-01" db="UniProtKB">
        <authorList>
            <consortium name="EnsemblMetazoa"/>
        </authorList>
    </citation>
    <scope>IDENTIFICATION</scope>
</reference>
<dbReference type="GO" id="GO:0004499">
    <property type="term" value="F:N,N-dimethylaniline monooxygenase activity"/>
    <property type="evidence" value="ECO:0007669"/>
    <property type="project" value="InterPro"/>
</dbReference>
<evidence type="ECO:0000256" key="1">
    <source>
        <dbReference type="ARBA" id="ARBA00001974"/>
    </source>
</evidence>
<dbReference type="FunFam" id="3.50.50.60:FF:000138">
    <property type="entry name" value="Flavin-containing monooxygenase"/>
    <property type="match status" value="1"/>
</dbReference>
<keyword evidence="5" id="KW-0521">NADP</keyword>
<dbReference type="OrthoDB" id="66881at2759"/>
<dbReference type="Gene3D" id="3.50.50.60">
    <property type="entry name" value="FAD/NAD(P)-binding domain"/>
    <property type="match status" value="2"/>
</dbReference>
<dbReference type="GeneID" id="591085"/>
<comment type="cofactor">
    <cofactor evidence="1 8">
        <name>FAD</name>
        <dbReference type="ChEBI" id="CHEBI:57692"/>
    </cofactor>
</comment>
<dbReference type="GO" id="GO:0050660">
    <property type="term" value="F:flavin adenine dinucleotide binding"/>
    <property type="evidence" value="ECO:0007669"/>
    <property type="project" value="InterPro"/>
</dbReference>
<evidence type="ECO:0000256" key="3">
    <source>
        <dbReference type="ARBA" id="ARBA00022630"/>
    </source>
</evidence>
<keyword evidence="4 8" id="KW-0274">FAD</keyword>
<proteinExistence type="inferred from homology"/>
<protein>
    <recommendedName>
        <fullName evidence="8">Flavin-containing monooxygenase</fullName>
        <ecNumber evidence="8">1.-.-.-</ecNumber>
    </recommendedName>
</protein>
<dbReference type="PRINTS" id="PR00370">
    <property type="entry name" value="FMOXYGENASE"/>
</dbReference>
<dbReference type="PANTHER" id="PTHR23023">
    <property type="entry name" value="DIMETHYLANILINE MONOOXYGENASE"/>
    <property type="match status" value="1"/>
</dbReference>
<evidence type="ECO:0000256" key="5">
    <source>
        <dbReference type="ARBA" id="ARBA00022857"/>
    </source>
</evidence>
<dbReference type="FunCoup" id="A0A7M7RGR5">
    <property type="interactions" value="282"/>
</dbReference>
<comment type="similarity">
    <text evidence="2 8">Belongs to the FMO family.</text>
</comment>
<dbReference type="InterPro" id="IPR000960">
    <property type="entry name" value="Flavin_mOase"/>
</dbReference>
<dbReference type="SUPFAM" id="SSF51905">
    <property type="entry name" value="FAD/NAD(P)-binding domain"/>
    <property type="match status" value="2"/>
</dbReference>
<sequence length="434" mass="49198">MNKLRVAVIGGGAAGLCAARYMGARPDRFEPVVFEKADRVGGTWVYTEETGRDRHGLPIHSSMYSSLKTNLPKEVMAFPDFPFDSSLPSFIKHTEMLRYLEQYADHFNLLKHIQFNTIVESVRPVKPSGDTQSVTWEVKVRDVENQESGASVTSHYDAVMVCNGHYALPKIPDMDGLDTFSGQILHSHNYRHPETFKDQSILIVGAGASGIDIALDLSPHAKQVVISHWKPRFKTPLPSNVKEVQAIKSVGKTEVEFLDGCKDTFDSIMFCSGYDYDFSFLHPDCLVDITDGRITPLYKHVIHQIFPSLCFIGTTIRICPYPHFHAQTLFYLAALDGSMKLPTQKDMQEDEARDYQKKLDEGLPHRYAHYMGEGQWGYTSDILSLAGAEQHKPVVKKLYEQVAVYRRTDVPNYKNMNFNVVDDENFVQLQSFEQ</sequence>